<dbReference type="PANTHER" id="PTHR38120">
    <property type="entry name" value="EXPRESSED PROTEIN"/>
    <property type="match status" value="1"/>
</dbReference>
<feature type="non-terminal residue" evidence="3">
    <location>
        <position position="207"/>
    </location>
</feature>
<dbReference type="AlphaFoldDB" id="A0A0G4L4V5"/>
<proteinExistence type="predicted"/>
<organism evidence="3 4">
    <name type="scientific">Verticillium longisporum</name>
    <name type="common">Verticillium dahliae var. longisporum</name>
    <dbReference type="NCBI Taxonomy" id="100787"/>
    <lineage>
        <taxon>Eukaryota</taxon>
        <taxon>Fungi</taxon>
        <taxon>Dikarya</taxon>
        <taxon>Ascomycota</taxon>
        <taxon>Pezizomycotina</taxon>
        <taxon>Sordariomycetes</taxon>
        <taxon>Hypocreomycetidae</taxon>
        <taxon>Glomerellales</taxon>
        <taxon>Plectosphaerellaceae</taxon>
        <taxon>Verticillium</taxon>
    </lineage>
</organism>
<reference evidence="3 4" key="1">
    <citation type="submission" date="2015-05" db="EMBL/GenBank/DDBJ databases">
        <authorList>
            <person name="Wang D.B."/>
            <person name="Wang M."/>
        </authorList>
    </citation>
    <scope>NUCLEOTIDE SEQUENCE [LARGE SCALE GENOMIC DNA]</scope>
    <source>
        <strain evidence="3">VL1</strain>
    </source>
</reference>
<dbReference type="Proteomes" id="UP000044602">
    <property type="component" value="Unassembled WGS sequence"/>
</dbReference>
<evidence type="ECO:0000256" key="1">
    <source>
        <dbReference type="SAM" id="Coils"/>
    </source>
</evidence>
<dbReference type="EMBL" id="CVQH01008058">
    <property type="protein sequence ID" value="CRK16978.1"/>
    <property type="molecule type" value="Genomic_DNA"/>
</dbReference>
<feature type="compositionally biased region" description="Pro residues" evidence="2">
    <location>
        <begin position="196"/>
        <end position="207"/>
    </location>
</feature>
<protein>
    <submittedName>
        <fullName evidence="3">Uncharacterized protein</fullName>
    </submittedName>
</protein>
<feature type="coiled-coil region" evidence="1">
    <location>
        <begin position="22"/>
        <end position="74"/>
    </location>
</feature>
<name>A0A0G4L4V5_VERLO</name>
<sequence>EGGFAPPSSLNRSDSRNNSKLLLQKDKLIESLRLELAEAQIKLVESENSGGGRLHEVERLLMEARMANARLMEDNESYQLLLQEKTLSGEFNKNDFSYMGSSAANQDALNALEGRTAGTSLADELSDAAGTDNDGEAVRRLESEIKASKDQNKALTLYINKIIERLLQHQDFEHILDQSGSDLKLPGGANVDKELPPPPADKGPVVP</sequence>
<accession>A0A0G4L4V5</accession>
<evidence type="ECO:0000256" key="2">
    <source>
        <dbReference type="SAM" id="MobiDB-lite"/>
    </source>
</evidence>
<keyword evidence="1" id="KW-0175">Coiled coil</keyword>
<dbReference type="STRING" id="100787.A0A0G4L4V5"/>
<evidence type="ECO:0000313" key="3">
    <source>
        <dbReference type="EMBL" id="CRK16978.1"/>
    </source>
</evidence>
<gene>
    <name evidence="3" type="ORF">BN1708_017535</name>
</gene>
<keyword evidence="4" id="KW-1185">Reference proteome</keyword>
<dbReference type="PANTHER" id="PTHR38120:SF1">
    <property type="entry name" value="M PROTEIN, SEROTYPE 2.1"/>
    <property type="match status" value="1"/>
</dbReference>
<feature type="region of interest" description="Disordered" evidence="2">
    <location>
        <begin position="181"/>
        <end position="207"/>
    </location>
</feature>
<evidence type="ECO:0000313" key="4">
    <source>
        <dbReference type="Proteomes" id="UP000044602"/>
    </source>
</evidence>
<feature type="non-terminal residue" evidence="3">
    <location>
        <position position="1"/>
    </location>
</feature>